<dbReference type="EMBL" id="CP069798">
    <property type="protein sequence ID" value="QRQ83148.1"/>
    <property type="molecule type" value="Genomic_DNA"/>
</dbReference>
<dbReference type="AlphaFoldDB" id="A0A892ZL57"/>
<dbReference type="GO" id="GO:0016787">
    <property type="term" value="F:hydrolase activity"/>
    <property type="evidence" value="ECO:0007669"/>
    <property type="project" value="UniProtKB-KW"/>
</dbReference>
<dbReference type="RefSeq" id="WP_230340444.1">
    <property type="nucleotide sequence ID" value="NZ_CP069798.1"/>
</dbReference>
<gene>
    <name evidence="2" type="ORF">JQU52_07275</name>
</gene>
<protein>
    <submittedName>
        <fullName evidence="2">Alpha/beta hydrolase</fullName>
    </submittedName>
</protein>
<dbReference type="SUPFAM" id="SSF53474">
    <property type="entry name" value="alpha/beta-Hydrolases"/>
    <property type="match status" value="1"/>
</dbReference>
<dbReference type="KEGG" id="ptes:JQU52_07275"/>
<accession>A0A892ZL57</accession>
<dbReference type="Gene3D" id="3.40.50.1820">
    <property type="entry name" value="alpha/beta hydrolase"/>
    <property type="match status" value="1"/>
</dbReference>
<feature type="domain" description="Serine aminopeptidase S33" evidence="1">
    <location>
        <begin position="40"/>
        <end position="140"/>
    </location>
</feature>
<dbReference type="InterPro" id="IPR022742">
    <property type="entry name" value="Hydrolase_4"/>
</dbReference>
<keyword evidence="3" id="KW-1185">Reference proteome</keyword>
<dbReference type="InterPro" id="IPR029058">
    <property type="entry name" value="AB_hydrolase_fold"/>
</dbReference>
<dbReference type="Pfam" id="PF12146">
    <property type="entry name" value="Hydrolase_4"/>
    <property type="match status" value="1"/>
</dbReference>
<dbReference type="PANTHER" id="PTHR42103">
    <property type="entry name" value="ALPHA/BETA-HYDROLASES SUPERFAMILY PROTEIN"/>
    <property type="match status" value="1"/>
</dbReference>
<dbReference type="PANTHER" id="PTHR42103:SF2">
    <property type="entry name" value="AB HYDROLASE-1 DOMAIN-CONTAINING PROTEIN"/>
    <property type="match status" value="1"/>
</dbReference>
<evidence type="ECO:0000259" key="1">
    <source>
        <dbReference type="Pfam" id="PF12146"/>
    </source>
</evidence>
<evidence type="ECO:0000313" key="2">
    <source>
        <dbReference type="EMBL" id="QRQ83148.1"/>
    </source>
</evidence>
<proteinExistence type="predicted"/>
<organism evidence="2 3">
    <name type="scientific">Paralysiella testudinis</name>
    <dbReference type="NCBI Taxonomy" id="2809020"/>
    <lineage>
        <taxon>Bacteria</taxon>
        <taxon>Pseudomonadati</taxon>
        <taxon>Pseudomonadota</taxon>
        <taxon>Betaproteobacteria</taxon>
        <taxon>Neisseriales</taxon>
        <taxon>Neisseriaceae</taxon>
        <taxon>Paralysiella</taxon>
    </lineage>
</organism>
<reference evidence="2" key="1">
    <citation type="submission" date="2021-02" db="EMBL/GenBank/DDBJ databases">
        <title>Neisseriaceae sp. 26B isolated from the cloaca of a Common Toad-headed Turtle (Mesoclemmys nasuta).</title>
        <authorList>
            <person name="Spergser J."/>
            <person name="Busse H.-J."/>
        </authorList>
    </citation>
    <scope>NUCLEOTIDE SEQUENCE</scope>
    <source>
        <strain evidence="2">26B</strain>
    </source>
</reference>
<name>A0A892ZL57_9NEIS</name>
<keyword evidence="2" id="KW-0378">Hydrolase</keyword>
<evidence type="ECO:0000313" key="3">
    <source>
        <dbReference type="Proteomes" id="UP000653156"/>
    </source>
</evidence>
<dbReference type="Proteomes" id="UP000653156">
    <property type="component" value="Chromosome"/>
</dbReference>
<sequence>MHSQHHLTWIDGPAGRLQIIYLPAKGQAQGVAVLNHPNPLHGGTFTNKVIQTAAKALSELGFHCYLPNLRGVGESEGSHDYGQGETDDCLSVVDYARAQHPEVDKLVLAGFSFGGYVALFAATRCQPDALLLLAPAVGMYTVPAANAHQSDKTLLIHGETDDVVPLQNALDWAAPQDMPVLVIPQAGHFFHGKLMILRQQISRLLPTLL</sequence>